<dbReference type="PROSITE" id="PS50297">
    <property type="entry name" value="ANK_REP_REGION"/>
    <property type="match status" value="4"/>
</dbReference>
<sequence>MKVLILRCVLVNTNTFLVRQDYPIATTTRSYINYKSLKKVIKSLAAGSENETLLDQNGNQQTRLQANKATFFFKLERELDKVNSFYEQREAELRTRLNTLVEKRKVLQAGNTQYFRTSANFVVLQEGFQQFERDLNKLQQYVELNATGFYKALKKWDKRSKSHTKELYLSRRVEIQPVFDRDVLSNLVDTATTILLELEAFANGETSITHTSSSVSPDLRAVALRAEDDLDSDILRAVVSGSPEALKDIMSRLGASSSNNVGVRLSRIFMQAISRASDSSLQALVDTGSIDFAAEDEISGRICIHEAVLSGRKFAIQLCLSHISNLAKMDVYGRTALHYACLQPASMADINKLLLQNNAPVNVLDHNVSTPLHYAILQNNLETVRLLLTYGAQVNPKGESEYVPLSMACSQGNPDMVKLLLEHGAQTVYNSEGLLPLHLVARAGHAGLCALLCSFGSDIEARDKFSGWTPIFFAASEGHVDVLKELIECGSQVALRDDDHHSPTYYAAWEGHKLAMQVLLDAGCAFGNTESSLGSLEAAPTGITKDARVVKDEDGIPSLLLPPPILPVRSYGHNYLEKTTFLQINLHESAANRSPVEWYLDETLFSSSKLSVSLKSTRRGNISELIPYTVSLPMIDESESFTFQVDALQDLYLEFEIYPTFGSKVIAKGVASPLLFEHIHSAKINGATCAVPLLDPRLQAVGQVIFDFTVIKPFSGVQFDIHSRIDTYWKSTQTIAASKSGTQTQRQHLVTESSLAGEYLWLPVQVTKDHVPFVASSWRVPAVPMSLTINEISAAELEGICDAHRDKGEVLHSLAVARTSSQLQSVVRQAYIKLSEFLTVLHPSVNIHLQVLLPTASERLFLRVQSFIDVNGVVDGVLSIVFHHAEELKSADTNATRSIFFSSSNTTLCTALNWKQPNCNVSLICAI</sequence>
<dbReference type="PANTHER" id="PTHR24166:SF48">
    <property type="entry name" value="PROTEIN VAPYRIN"/>
    <property type="match status" value="1"/>
</dbReference>
<organism evidence="6 7">
    <name type="scientific">Taphrina deformans (strain PYCC 5710 / ATCC 11124 / CBS 356.35 / IMI 108563 / JCM 9778 / NBRC 8474)</name>
    <name type="common">Peach leaf curl fungus</name>
    <name type="synonym">Lalaria deformans</name>
    <dbReference type="NCBI Taxonomy" id="1097556"/>
    <lineage>
        <taxon>Eukaryota</taxon>
        <taxon>Fungi</taxon>
        <taxon>Dikarya</taxon>
        <taxon>Ascomycota</taxon>
        <taxon>Taphrinomycotina</taxon>
        <taxon>Taphrinomycetes</taxon>
        <taxon>Taphrinales</taxon>
        <taxon>Taphrinaceae</taxon>
        <taxon>Taphrina</taxon>
    </lineage>
</organism>
<dbReference type="Pfam" id="PF12796">
    <property type="entry name" value="Ank_2"/>
    <property type="match status" value="2"/>
</dbReference>
<feature type="repeat" description="ANK" evidence="3">
    <location>
        <begin position="400"/>
        <end position="432"/>
    </location>
</feature>
<feature type="repeat" description="ANK" evidence="3">
    <location>
        <begin position="367"/>
        <end position="399"/>
    </location>
</feature>
<dbReference type="Gene3D" id="1.25.40.20">
    <property type="entry name" value="Ankyrin repeat-containing domain"/>
    <property type="match status" value="1"/>
</dbReference>
<feature type="repeat" description="ANK" evidence="3">
    <location>
        <begin position="466"/>
        <end position="498"/>
    </location>
</feature>
<dbReference type="EMBL" id="CAHR02000062">
    <property type="protein sequence ID" value="CCG81907.2"/>
    <property type="molecule type" value="Genomic_DNA"/>
</dbReference>
<dbReference type="SMART" id="SM00248">
    <property type="entry name" value="ANK"/>
    <property type="match status" value="7"/>
</dbReference>
<evidence type="ECO:0000259" key="4">
    <source>
        <dbReference type="PROSITE" id="PS51382"/>
    </source>
</evidence>
<feature type="domain" description="GP-PDE" evidence="5">
    <location>
        <begin position="722"/>
        <end position="927"/>
    </location>
</feature>
<dbReference type="SUPFAM" id="SSF48403">
    <property type="entry name" value="Ankyrin repeat"/>
    <property type="match status" value="1"/>
</dbReference>
<dbReference type="CDD" id="cd14483">
    <property type="entry name" value="SPX_PHO81_NUC-2_like"/>
    <property type="match status" value="1"/>
</dbReference>
<evidence type="ECO:0000256" key="2">
    <source>
        <dbReference type="ARBA" id="ARBA00023043"/>
    </source>
</evidence>
<dbReference type="STRING" id="1097556.R4XEW2"/>
<gene>
    <name evidence="6" type="ORF">TAPDE_001792</name>
</gene>
<dbReference type="PROSITE" id="PS51704">
    <property type="entry name" value="GP_PDE"/>
    <property type="match status" value="1"/>
</dbReference>
<keyword evidence="7" id="KW-1185">Reference proteome</keyword>
<dbReference type="InterPro" id="IPR004331">
    <property type="entry name" value="SPX_dom"/>
</dbReference>
<dbReference type="Pfam" id="PF03105">
    <property type="entry name" value="SPX"/>
    <property type="match status" value="1"/>
</dbReference>
<dbReference type="GO" id="GO:0008081">
    <property type="term" value="F:phosphoric diester hydrolase activity"/>
    <property type="evidence" value="ECO:0007669"/>
    <property type="project" value="InterPro"/>
</dbReference>
<protein>
    <submittedName>
        <fullName evidence="6">Ankyrin repeat protein nuc-2</fullName>
    </submittedName>
</protein>
<keyword evidence="2 3" id="KW-0040">ANK repeat</keyword>
<keyword evidence="1" id="KW-0677">Repeat</keyword>
<dbReference type="InterPro" id="IPR050889">
    <property type="entry name" value="Dendritic_Spine_Reg/Scaffold"/>
</dbReference>
<feature type="repeat" description="ANK" evidence="3">
    <location>
        <begin position="332"/>
        <end position="366"/>
    </location>
</feature>
<dbReference type="InterPro" id="IPR030395">
    <property type="entry name" value="GP_PDE_dom"/>
</dbReference>
<comment type="caution">
    <text evidence="6">The sequence shown here is derived from an EMBL/GenBank/DDBJ whole genome shotgun (WGS) entry which is preliminary data.</text>
</comment>
<dbReference type="VEuPathDB" id="FungiDB:TAPDE_001792"/>
<evidence type="ECO:0000256" key="1">
    <source>
        <dbReference type="ARBA" id="ARBA00022737"/>
    </source>
</evidence>
<dbReference type="PROSITE" id="PS50088">
    <property type="entry name" value="ANK_REPEAT"/>
    <property type="match status" value="5"/>
</dbReference>
<dbReference type="Pfam" id="PF25329">
    <property type="entry name" value="C2_GDE1"/>
    <property type="match status" value="1"/>
</dbReference>
<dbReference type="InterPro" id="IPR057506">
    <property type="entry name" value="C2_GPCPD1"/>
</dbReference>
<dbReference type="OrthoDB" id="1577640at2759"/>
<evidence type="ECO:0000313" key="6">
    <source>
        <dbReference type="EMBL" id="CCG81907.2"/>
    </source>
</evidence>
<evidence type="ECO:0000313" key="7">
    <source>
        <dbReference type="Proteomes" id="UP000013776"/>
    </source>
</evidence>
<dbReference type="PROSITE" id="PS51382">
    <property type="entry name" value="SPX"/>
    <property type="match status" value="1"/>
</dbReference>
<feature type="domain" description="SPX" evidence="4">
    <location>
        <begin position="11"/>
        <end position="170"/>
    </location>
</feature>
<dbReference type="InterPro" id="IPR002110">
    <property type="entry name" value="Ankyrin_rpt"/>
</dbReference>
<reference evidence="6 7" key="1">
    <citation type="journal article" date="2013" name="MBio">
        <title>Genome sequencing of the plant pathogen Taphrina deformans, the causal agent of peach leaf curl.</title>
        <authorList>
            <person name="Cisse O.H."/>
            <person name="Almeida J.M.G.C.F."/>
            <person name="Fonseca A."/>
            <person name="Kumar A.A."/>
            <person name="Salojaervi J."/>
            <person name="Overmyer K."/>
            <person name="Hauser P.M."/>
            <person name="Pagni M."/>
        </authorList>
    </citation>
    <scope>NUCLEOTIDE SEQUENCE [LARGE SCALE GENOMIC DNA]</scope>
    <source>
        <strain evidence="7">PYCC 5710 / ATCC 11124 / CBS 356.35 / IMI 108563 / JCM 9778 / NBRC 8474</strain>
    </source>
</reference>
<dbReference type="Proteomes" id="UP000013776">
    <property type="component" value="Unassembled WGS sequence"/>
</dbReference>
<dbReference type="PANTHER" id="PTHR24166">
    <property type="entry name" value="ROLLING PEBBLES, ISOFORM B"/>
    <property type="match status" value="1"/>
</dbReference>
<name>R4XEW2_TAPDE</name>
<dbReference type="Pfam" id="PF00023">
    <property type="entry name" value="Ank"/>
    <property type="match status" value="2"/>
</dbReference>
<dbReference type="InterPro" id="IPR036770">
    <property type="entry name" value="Ankyrin_rpt-contain_sf"/>
</dbReference>
<dbReference type="eggNOG" id="KOG1161">
    <property type="taxonomic scope" value="Eukaryota"/>
</dbReference>
<evidence type="ECO:0000256" key="3">
    <source>
        <dbReference type="PROSITE-ProRule" id="PRU00023"/>
    </source>
</evidence>
<feature type="repeat" description="ANK" evidence="3">
    <location>
        <begin position="432"/>
        <end position="464"/>
    </location>
</feature>
<proteinExistence type="predicted"/>
<dbReference type="GO" id="GO:0006629">
    <property type="term" value="P:lipid metabolic process"/>
    <property type="evidence" value="ECO:0007669"/>
    <property type="project" value="InterPro"/>
</dbReference>
<dbReference type="AlphaFoldDB" id="R4XEW2"/>
<dbReference type="eggNOG" id="KOG0504">
    <property type="taxonomic scope" value="Eukaryota"/>
</dbReference>
<evidence type="ECO:0000259" key="5">
    <source>
        <dbReference type="PROSITE" id="PS51704"/>
    </source>
</evidence>
<dbReference type="eggNOG" id="KOG2421">
    <property type="taxonomic scope" value="Eukaryota"/>
</dbReference>
<accession>R4XEW2</accession>